<reference evidence="3" key="1">
    <citation type="submission" date="2012-04" db="EMBL/GenBank/DDBJ databases">
        <title>Complete genome sequence of Helicobacter cetorum strain MIT 00-7128.</title>
        <authorList>
            <person name="Kersulyte D."/>
            <person name="Berg D.E."/>
        </authorList>
    </citation>
    <scope>NUCLEOTIDE SEQUENCE [LARGE SCALE GENOMIC DNA]</scope>
    <source>
        <strain evidence="3">MIT 00-7128</strain>
    </source>
</reference>
<dbReference type="KEGG" id="hce:HCW_03290"/>
<gene>
    <name evidence="2" type="ordered locus">HCW_03290</name>
</gene>
<dbReference type="EMBL" id="CP003479">
    <property type="protein sequence ID" value="AFI03937.1"/>
    <property type="molecule type" value="Genomic_DNA"/>
</dbReference>
<dbReference type="SUPFAM" id="SSF53756">
    <property type="entry name" value="UDP-Glycosyltransferase/glycogen phosphorylase"/>
    <property type="match status" value="1"/>
</dbReference>
<dbReference type="RefSeq" id="WP_014660808.1">
    <property type="nucleotide sequence ID" value="NC_017737.1"/>
</dbReference>
<dbReference type="InterPro" id="IPR001296">
    <property type="entry name" value="Glyco_trans_1"/>
</dbReference>
<name>I0ELW8_HELC0</name>
<dbReference type="Pfam" id="PF00534">
    <property type="entry name" value="Glycos_transf_1"/>
    <property type="match status" value="1"/>
</dbReference>
<dbReference type="AlphaFoldDB" id="I0ELW8"/>
<dbReference type="HOGENOM" id="CLU_009583_5_2_7"/>
<evidence type="ECO:0000259" key="1">
    <source>
        <dbReference type="Pfam" id="PF00534"/>
    </source>
</evidence>
<dbReference type="InterPro" id="IPR050194">
    <property type="entry name" value="Glycosyltransferase_grp1"/>
</dbReference>
<dbReference type="Gene3D" id="3.40.50.2000">
    <property type="entry name" value="Glycogen Phosphorylase B"/>
    <property type="match status" value="1"/>
</dbReference>
<protein>
    <submittedName>
        <fullName evidence="2">Glycosyltransferase</fullName>
    </submittedName>
</protein>
<dbReference type="PANTHER" id="PTHR45947">
    <property type="entry name" value="SULFOQUINOVOSYL TRANSFERASE SQD2"/>
    <property type="match status" value="1"/>
</dbReference>
<dbReference type="Proteomes" id="UP000005010">
    <property type="component" value="Chromosome"/>
</dbReference>
<proteinExistence type="predicted"/>
<accession>I0ELW8</accession>
<dbReference type="GO" id="GO:0016757">
    <property type="term" value="F:glycosyltransferase activity"/>
    <property type="evidence" value="ECO:0007669"/>
    <property type="project" value="InterPro"/>
</dbReference>
<dbReference type="eggNOG" id="COG0438">
    <property type="taxonomic scope" value="Bacteria"/>
</dbReference>
<dbReference type="PANTHER" id="PTHR45947:SF3">
    <property type="entry name" value="SULFOQUINOVOSYL TRANSFERASE SQD2"/>
    <property type="match status" value="1"/>
</dbReference>
<dbReference type="CDD" id="cd03801">
    <property type="entry name" value="GT4_PimA-like"/>
    <property type="match status" value="1"/>
</dbReference>
<dbReference type="STRING" id="182217.HCW_03290"/>
<keyword evidence="3" id="KW-1185">Reference proteome</keyword>
<sequence>MQKVENMLDYVIVTHLPTFYKINLYNELAKNLKIFVVFLALDTNEKRASDFSHLENISFEYLLLSKDCLQNRSVLKNILQLKALLQNRPTKRVLISGWDCLEFWALRFLNPKDKNAIVVESSIYESKTCGLKAWLKKFFLKKISLAFVCASTHKELLKALNFKGEIRETLGVGIINKLDFKPKLRRYHKKFLFVGRLIAVKNLEFLIEIFKELKDYHLSLVGVGELEESLKELAKGAVNIQFLGAMPNAELSRIYLEHDMLILASLKETWGLVVEEALYYKMPVIVSENCGASALIKHGVNGFIFKPSHKESLKEILLDLDNKKYLHLLEGVEEFSIDKKDKRQVAVYSCDRD</sequence>
<organism evidence="2 3">
    <name type="scientific">Helicobacter cetorum (strain ATCC BAA-429 / MIT 00-7128)</name>
    <dbReference type="NCBI Taxonomy" id="182217"/>
    <lineage>
        <taxon>Bacteria</taxon>
        <taxon>Pseudomonadati</taxon>
        <taxon>Campylobacterota</taxon>
        <taxon>Epsilonproteobacteria</taxon>
        <taxon>Campylobacterales</taxon>
        <taxon>Helicobacteraceae</taxon>
        <taxon>Helicobacter</taxon>
    </lineage>
</organism>
<keyword evidence="2" id="KW-0808">Transferase</keyword>
<evidence type="ECO:0000313" key="3">
    <source>
        <dbReference type="Proteomes" id="UP000005010"/>
    </source>
</evidence>
<dbReference type="PATRIC" id="fig|182217.3.peg.704"/>
<evidence type="ECO:0000313" key="2">
    <source>
        <dbReference type="EMBL" id="AFI03937.1"/>
    </source>
</evidence>
<feature type="domain" description="Glycosyl transferase family 1" evidence="1">
    <location>
        <begin position="179"/>
        <end position="320"/>
    </location>
</feature>